<proteinExistence type="inferred from homology"/>
<dbReference type="PANTHER" id="PTHR23416">
    <property type="entry name" value="SIALIC ACID SYNTHASE-RELATED"/>
    <property type="match status" value="1"/>
</dbReference>
<organism evidence="4 5">
    <name type="scientific">Oceanobacillus chungangensis</name>
    <dbReference type="NCBI Taxonomy" id="1229152"/>
    <lineage>
        <taxon>Bacteria</taxon>
        <taxon>Bacillati</taxon>
        <taxon>Bacillota</taxon>
        <taxon>Bacilli</taxon>
        <taxon>Bacillales</taxon>
        <taxon>Bacillaceae</taxon>
        <taxon>Oceanobacillus</taxon>
    </lineage>
</organism>
<sequence>MIKMIIRKIRNYFFIKGNINIGSNTRILTKISNFGSEPYLIEIGSNCTITSGVKFITHDASVAVVLKYLNKDRIIENKKFEIMSRIKVHDNCMIGVNSIIMPGVSIGPNSIVGSGSIVTKDVPQGVVVAGNPAKIICSIDEFVDKVNSKMTLIPMESNPENRKQAILNILDRIDESNIN</sequence>
<evidence type="ECO:0000313" key="4">
    <source>
        <dbReference type="EMBL" id="RDW20753.1"/>
    </source>
</evidence>
<gene>
    <name evidence="4" type="ORF">CWR45_05880</name>
</gene>
<dbReference type="InterPro" id="IPR018357">
    <property type="entry name" value="Hexapep_transf_CS"/>
</dbReference>
<comment type="caution">
    <text evidence="4">The sequence shown here is derived from an EMBL/GenBank/DDBJ whole genome shotgun (WGS) entry which is preliminary data.</text>
</comment>
<comment type="similarity">
    <text evidence="1">Belongs to the transferase hexapeptide repeat family.</text>
</comment>
<dbReference type="AlphaFoldDB" id="A0A3D8PXD0"/>
<evidence type="ECO:0000256" key="2">
    <source>
        <dbReference type="ARBA" id="ARBA00022679"/>
    </source>
</evidence>
<accession>A0A3D8PXD0</accession>
<dbReference type="Proteomes" id="UP000256520">
    <property type="component" value="Unassembled WGS sequence"/>
</dbReference>
<dbReference type="PANTHER" id="PTHR23416:SF23">
    <property type="entry name" value="ACETYLTRANSFERASE C18B11.09C-RELATED"/>
    <property type="match status" value="1"/>
</dbReference>
<dbReference type="CDD" id="cd04647">
    <property type="entry name" value="LbH_MAT_like"/>
    <property type="match status" value="1"/>
</dbReference>
<evidence type="ECO:0000256" key="1">
    <source>
        <dbReference type="ARBA" id="ARBA00007274"/>
    </source>
</evidence>
<keyword evidence="3" id="KW-0677">Repeat</keyword>
<evidence type="ECO:0000313" key="5">
    <source>
        <dbReference type="Proteomes" id="UP000256520"/>
    </source>
</evidence>
<dbReference type="OrthoDB" id="9812571at2"/>
<name>A0A3D8PXD0_9BACI</name>
<dbReference type="EMBL" id="PIOD01000005">
    <property type="protein sequence ID" value="RDW20753.1"/>
    <property type="molecule type" value="Genomic_DNA"/>
</dbReference>
<dbReference type="InterPro" id="IPR001451">
    <property type="entry name" value="Hexapep"/>
</dbReference>
<dbReference type="RefSeq" id="WP_115748921.1">
    <property type="nucleotide sequence ID" value="NZ_PIOD01000005.1"/>
</dbReference>
<evidence type="ECO:0000256" key="3">
    <source>
        <dbReference type="ARBA" id="ARBA00022737"/>
    </source>
</evidence>
<dbReference type="SUPFAM" id="SSF51161">
    <property type="entry name" value="Trimeric LpxA-like enzymes"/>
    <property type="match status" value="1"/>
</dbReference>
<keyword evidence="5" id="KW-1185">Reference proteome</keyword>
<dbReference type="Gene3D" id="2.160.10.10">
    <property type="entry name" value="Hexapeptide repeat proteins"/>
    <property type="match status" value="1"/>
</dbReference>
<evidence type="ECO:0008006" key="6">
    <source>
        <dbReference type="Google" id="ProtNLM"/>
    </source>
</evidence>
<keyword evidence="2" id="KW-0808">Transferase</keyword>
<dbReference type="InterPro" id="IPR011004">
    <property type="entry name" value="Trimer_LpxA-like_sf"/>
</dbReference>
<dbReference type="InterPro" id="IPR051159">
    <property type="entry name" value="Hexapeptide_acetyltransf"/>
</dbReference>
<dbReference type="Pfam" id="PF14602">
    <property type="entry name" value="Hexapep_2"/>
    <property type="match status" value="1"/>
</dbReference>
<dbReference type="PROSITE" id="PS00101">
    <property type="entry name" value="HEXAPEP_TRANSFERASES"/>
    <property type="match status" value="1"/>
</dbReference>
<reference evidence="5" key="1">
    <citation type="submission" date="2017-11" db="EMBL/GenBank/DDBJ databases">
        <authorList>
            <person name="Zhu W."/>
        </authorList>
    </citation>
    <scope>NUCLEOTIDE SEQUENCE [LARGE SCALE GENOMIC DNA]</scope>
    <source>
        <strain evidence="5">CAU 1051</strain>
    </source>
</reference>
<protein>
    <recommendedName>
        <fullName evidence="6">Acyltransferase</fullName>
    </recommendedName>
</protein>
<dbReference type="GO" id="GO:0008374">
    <property type="term" value="F:O-acyltransferase activity"/>
    <property type="evidence" value="ECO:0007669"/>
    <property type="project" value="TreeGrafter"/>
</dbReference>